<evidence type="ECO:0000256" key="1">
    <source>
        <dbReference type="ARBA" id="ARBA00004477"/>
    </source>
</evidence>
<feature type="transmembrane region" description="Helical" evidence="10">
    <location>
        <begin position="991"/>
        <end position="1015"/>
    </location>
</feature>
<keyword evidence="8 10" id="KW-1133">Transmembrane helix</keyword>
<evidence type="ECO:0000256" key="6">
    <source>
        <dbReference type="ARBA" id="ARBA00022824"/>
    </source>
</evidence>
<dbReference type="Gene3D" id="3.40.50.1820">
    <property type="entry name" value="alpha/beta hydrolase"/>
    <property type="match status" value="1"/>
</dbReference>
<evidence type="ECO:0000256" key="7">
    <source>
        <dbReference type="ARBA" id="ARBA00022927"/>
    </source>
</evidence>
<evidence type="ECO:0000256" key="8">
    <source>
        <dbReference type="ARBA" id="ARBA00022989"/>
    </source>
</evidence>
<dbReference type="EMBL" id="BTFZ01000006">
    <property type="protein sequence ID" value="GMM35368.1"/>
    <property type="molecule type" value="Genomic_DNA"/>
</dbReference>
<evidence type="ECO:0000256" key="10">
    <source>
        <dbReference type="RuleBase" id="RU365011"/>
    </source>
</evidence>
<gene>
    <name evidence="13" type="ORF">DASC09_026930</name>
</gene>
<dbReference type="GO" id="GO:0005789">
    <property type="term" value="C:endoplasmic reticulum membrane"/>
    <property type="evidence" value="ECO:0007669"/>
    <property type="project" value="UniProtKB-SubCell"/>
</dbReference>
<dbReference type="GO" id="GO:0050185">
    <property type="term" value="F:phosphatidylinositol deacylase activity"/>
    <property type="evidence" value="ECO:0007669"/>
    <property type="project" value="TreeGrafter"/>
</dbReference>
<dbReference type="SUPFAM" id="SSF53474">
    <property type="entry name" value="alpha/beta-Hydrolases"/>
    <property type="match status" value="1"/>
</dbReference>
<feature type="transmembrane region" description="Helical" evidence="10">
    <location>
        <begin position="922"/>
        <end position="938"/>
    </location>
</feature>
<dbReference type="InterPro" id="IPR056824">
    <property type="entry name" value="PGAP1_TMD"/>
</dbReference>
<keyword evidence="14" id="KW-1185">Reference proteome</keyword>
<feature type="transmembrane region" description="Helical" evidence="10">
    <location>
        <begin position="1021"/>
        <end position="1041"/>
    </location>
</feature>
<keyword evidence="4 10" id="KW-0812">Transmembrane</keyword>
<evidence type="ECO:0000259" key="11">
    <source>
        <dbReference type="Pfam" id="PF07819"/>
    </source>
</evidence>
<keyword evidence="9 10" id="KW-0472">Membrane</keyword>
<dbReference type="PANTHER" id="PTHR15495">
    <property type="entry name" value="NEGATIVE REGULATOR OF VESICLE FORMATION-RELATED"/>
    <property type="match status" value="1"/>
</dbReference>
<accession>A0AAV5QMH6</accession>
<keyword evidence="3 10" id="KW-0813">Transport</keyword>
<evidence type="ECO:0000256" key="3">
    <source>
        <dbReference type="ARBA" id="ARBA00022448"/>
    </source>
</evidence>
<comment type="caution">
    <text evidence="13">The sequence shown here is derived from an EMBL/GenBank/DDBJ whole genome shotgun (WGS) entry which is preliminary data.</text>
</comment>
<dbReference type="GO" id="GO:0006505">
    <property type="term" value="P:GPI anchor metabolic process"/>
    <property type="evidence" value="ECO:0007669"/>
    <property type="project" value="TreeGrafter"/>
</dbReference>
<feature type="transmembrane region" description="Helical" evidence="10">
    <location>
        <begin position="42"/>
        <end position="62"/>
    </location>
</feature>
<feature type="transmembrane region" description="Helical" evidence="10">
    <location>
        <begin position="1086"/>
        <end position="1105"/>
    </location>
</feature>
<comment type="function">
    <text evidence="10">Involved in inositol deacylation of GPI-anchored proteins which plays important roles in the quality control and ER-associated degradation of GPI-anchored proteins.</text>
</comment>
<evidence type="ECO:0000256" key="4">
    <source>
        <dbReference type="ARBA" id="ARBA00022692"/>
    </source>
</evidence>
<evidence type="ECO:0000256" key="5">
    <source>
        <dbReference type="ARBA" id="ARBA00022801"/>
    </source>
</evidence>
<evidence type="ECO:0000256" key="9">
    <source>
        <dbReference type="ARBA" id="ARBA00023136"/>
    </source>
</evidence>
<dbReference type="Proteomes" id="UP001360560">
    <property type="component" value="Unassembled WGS sequence"/>
</dbReference>
<dbReference type="Pfam" id="PF25141">
    <property type="entry name" value="PGAP1_2nd"/>
    <property type="match status" value="1"/>
</dbReference>
<sequence>MLGNSRSNSVSNDIGRFNGACQSIKTLLRYHKKKNTLLQLKILTGMTIMGIGLFLLIFQTFVSKLDGADAPECRMSYMSPAYAKVNGFDHSHTKYASKYSLYLYREQGKDLNPDDNTQFLNGAPILFIPGNAGSYKQVRALAAECANLYVSDYQGKRKNQVWNNNAKNLDFFTADFNEDFTAFHGRTLLDQSEYLNDAIKFILSLYAKNNIPTKSVIVVGHSMGGIVARTMITLPNYANGSINTFLTLAAPHAASPVTFDGDLMKVYSSIDKFWRGGFLNAKHSATKEIDSKIIDLAQPRLKNVSLISITGGLMDTVLPADYTSIKSLVPNENGFTVFTTGIPGVWTPIDHLAIVWCDQLRKVLARTLLEIVDNTSMDKTYPLQERMKIFRRHLLSGFEDYSAKDYESSKGEDINFSIKLKVDNDQISSAMPGERSLISPPSYSPNVFKRGQRTPKMNFFYLPEEKDSSKGKYEFTALSSLPFESIEDFGKSTKPVALLCRNAVRHNHMNAEVESSSIRIVDFTSETTSKGIELECIDVSSNAHSVPRSAISTVSASESSIGGKFSNYNVLQFNSTTLSNFELVVIGESPNFYSLENRQDFIVADLVKSELANIKSDANFWKFLLFGVEINLPAKRPLAVDVSIPSIWSSLVAYNLKVVRSFDQKDDRKPENERFGPLIRQWIPSIFETKWLVGLNNEPEKLISLHSVAPYVPFESSKNSNALHLQVWSDSMSTKNLVTLKLRVDILTSLRLLVMRFRLVIGTLPVAIVALVLGYQFRMYSKAGEFVSFGDGLVYLCTPKALGIICGLLSFLSLISSNEFFQGLFYLLDPIGLASALDSGLVTENISLNPFFLGLEEDMLFVFGPIFFIISLALVCLTYNLVLLISWTLSAVYLGLVFKLMNKRNQFKMSHSTDTVFLQSKRRIIGTIFIIGSIPFYFPYQFAYVVITLVQVTVCIRSVISYKSLEKQQPSSIAVDKLNTMKHEAANFKNFNLSFFMLMLWILPINIPVLIVFIHNFALKWQTPFSSHHNFLAIVPIFIVIEKNVSGKMPVRMMLQSSSLLVPNFITQMILGYMAFYSIVFGVRHAWWLHYLLNFFCTWLVFLNFDIWGTSNNQNNAISGNSYCSGGSTLGRDPEKAKSREYLKRSDLSYLNMTGSKIY</sequence>
<keyword evidence="7 10" id="KW-0653">Protein transport</keyword>
<feature type="domain" description="GPI inositol-deacylase transmembrane" evidence="12">
    <location>
        <begin position="763"/>
        <end position="1105"/>
    </location>
</feature>
<feature type="transmembrane region" description="Helical" evidence="10">
    <location>
        <begin position="881"/>
        <end position="901"/>
    </location>
</feature>
<feature type="transmembrane region" description="Helical" evidence="10">
    <location>
        <begin position="1061"/>
        <end position="1080"/>
    </location>
</feature>
<protein>
    <recommendedName>
        <fullName evidence="10">GPI inositol-deacylase</fullName>
        <ecNumber evidence="10">3.1.-.-</ecNumber>
    </recommendedName>
</protein>
<feature type="transmembrane region" description="Helical" evidence="10">
    <location>
        <begin position="753"/>
        <end position="773"/>
    </location>
</feature>
<dbReference type="Pfam" id="PF07819">
    <property type="entry name" value="PGAP1"/>
    <property type="match status" value="1"/>
</dbReference>
<feature type="transmembrane region" description="Helical" evidence="10">
    <location>
        <begin position="793"/>
        <end position="814"/>
    </location>
</feature>
<dbReference type="GeneID" id="90073347"/>
<proteinExistence type="inferred from homology"/>
<dbReference type="GO" id="GO:0015031">
    <property type="term" value="P:protein transport"/>
    <property type="evidence" value="ECO:0007669"/>
    <property type="project" value="UniProtKB-KW"/>
</dbReference>
<dbReference type="InterPro" id="IPR039529">
    <property type="entry name" value="PGAP1/BST1"/>
</dbReference>
<comment type="similarity">
    <text evidence="2 10">Belongs to the GPI inositol-deacylase family.</text>
</comment>
<keyword evidence="5 10" id="KW-0378">Hydrolase</keyword>
<dbReference type="InterPro" id="IPR012908">
    <property type="entry name" value="PGAP1-ab_dom-like"/>
</dbReference>
<dbReference type="InterPro" id="IPR029058">
    <property type="entry name" value="AB_hydrolase_fold"/>
</dbReference>
<organism evidence="13 14">
    <name type="scientific">Saccharomycopsis crataegensis</name>
    <dbReference type="NCBI Taxonomy" id="43959"/>
    <lineage>
        <taxon>Eukaryota</taxon>
        <taxon>Fungi</taxon>
        <taxon>Dikarya</taxon>
        <taxon>Ascomycota</taxon>
        <taxon>Saccharomycotina</taxon>
        <taxon>Saccharomycetes</taxon>
        <taxon>Saccharomycopsidaceae</taxon>
        <taxon>Saccharomycopsis</taxon>
    </lineage>
</organism>
<feature type="transmembrane region" description="Helical" evidence="10">
    <location>
        <begin position="858"/>
        <end position="875"/>
    </location>
</feature>
<keyword evidence="6 10" id="KW-0256">Endoplasmic reticulum</keyword>
<dbReference type="RefSeq" id="XP_064852368.1">
    <property type="nucleotide sequence ID" value="XM_064996296.1"/>
</dbReference>
<reference evidence="13 14" key="1">
    <citation type="journal article" date="2023" name="Elife">
        <title>Identification of key yeast species and microbe-microbe interactions impacting larval growth of Drosophila in the wild.</title>
        <authorList>
            <person name="Mure A."/>
            <person name="Sugiura Y."/>
            <person name="Maeda R."/>
            <person name="Honda K."/>
            <person name="Sakurai N."/>
            <person name="Takahashi Y."/>
            <person name="Watada M."/>
            <person name="Katoh T."/>
            <person name="Gotoh A."/>
            <person name="Gotoh Y."/>
            <person name="Taniguchi I."/>
            <person name="Nakamura K."/>
            <person name="Hayashi T."/>
            <person name="Katayama T."/>
            <person name="Uemura T."/>
            <person name="Hattori Y."/>
        </authorList>
    </citation>
    <scope>NUCLEOTIDE SEQUENCE [LARGE SCALE GENOMIC DNA]</scope>
    <source>
        <strain evidence="13 14">SC-9</strain>
    </source>
</reference>
<dbReference type="PANTHER" id="PTHR15495:SF7">
    <property type="entry name" value="GPI INOSITOL-DEACYLASE"/>
    <property type="match status" value="1"/>
</dbReference>
<dbReference type="EC" id="3.1.-.-" evidence="10"/>
<feature type="domain" description="GPI inositol-deacylase PGAP1-like alpha/beta" evidence="11">
    <location>
        <begin position="120"/>
        <end position="371"/>
    </location>
</feature>
<evidence type="ECO:0000256" key="2">
    <source>
        <dbReference type="ARBA" id="ARBA00006931"/>
    </source>
</evidence>
<evidence type="ECO:0000259" key="12">
    <source>
        <dbReference type="Pfam" id="PF25140"/>
    </source>
</evidence>
<dbReference type="GO" id="GO:0006888">
    <property type="term" value="P:endoplasmic reticulum to Golgi vesicle-mediated transport"/>
    <property type="evidence" value="ECO:0007669"/>
    <property type="project" value="TreeGrafter"/>
</dbReference>
<name>A0AAV5QMH6_9ASCO</name>
<comment type="subcellular location">
    <subcellularLocation>
        <location evidence="1">Endoplasmic reticulum membrane</location>
        <topology evidence="1">Multi-pass membrane protein</topology>
    </subcellularLocation>
</comment>
<evidence type="ECO:0000313" key="13">
    <source>
        <dbReference type="EMBL" id="GMM35368.1"/>
    </source>
</evidence>
<evidence type="ECO:0000313" key="14">
    <source>
        <dbReference type="Proteomes" id="UP001360560"/>
    </source>
</evidence>
<dbReference type="Pfam" id="PF25140">
    <property type="entry name" value="PGAP1_TMD"/>
    <property type="match status" value="1"/>
</dbReference>
<dbReference type="AlphaFoldDB" id="A0AAV5QMH6"/>